<name>A0A6N2LTL3_SALVM</name>
<evidence type="ECO:0000256" key="1">
    <source>
        <dbReference type="SAM" id="Phobius"/>
    </source>
</evidence>
<dbReference type="AlphaFoldDB" id="A0A6N2LTL3"/>
<keyword evidence="1" id="KW-0812">Transmembrane</keyword>
<organism evidence="2">
    <name type="scientific">Salix viminalis</name>
    <name type="common">Common osier</name>
    <name type="synonym">Basket willow</name>
    <dbReference type="NCBI Taxonomy" id="40686"/>
    <lineage>
        <taxon>Eukaryota</taxon>
        <taxon>Viridiplantae</taxon>
        <taxon>Streptophyta</taxon>
        <taxon>Embryophyta</taxon>
        <taxon>Tracheophyta</taxon>
        <taxon>Spermatophyta</taxon>
        <taxon>Magnoliopsida</taxon>
        <taxon>eudicotyledons</taxon>
        <taxon>Gunneridae</taxon>
        <taxon>Pentapetalae</taxon>
        <taxon>rosids</taxon>
        <taxon>fabids</taxon>
        <taxon>Malpighiales</taxon>
        <taxon>Salicaceae</taxon>
        <taxon>Saliceae</taxon>
        <taxon>Salix</taxon>
    </lineage>
</organism>
<evidence type="ECO:0000313" key="2">
    <source>
        <dbReference type="EMBL" id="VFU44590.1"/>
    </source>
</evidence>
<proteinExistence type="predicted"/>
<keyword evidence="1" id="KW-1133">Transmembrane helix</keyword>
<accession>A0A6N2LTL3</accession>
<dbReference type="EMBL" id="CAADRP010001605">
    <property type="protein sequence ID" value="VFU44590.1"/>
    <property type="molecule type" value="Genomic_DNA"/>
</dbReference>
<gene>
    <name evidence="2" type="ORF">SVIM_LOCUS274784</name>
</gene>
<sequence length="78" mass="8734">MNSCVAQAKWSQPKDDNWSDCAKNGYAGAVRNANRSESFSVIFPPPSLQRIHIFWEISLLPITFTYAAALALVLKHHC</sequence>
<keyword evidence="1" id="KW-0472">Membrane</keyword>
<reference evidence="2" key="1">
    <citation type="submission" date="2019-03" db="EMBL/GenBank/DDBJ databases">
        <authorList>
            <person name="Mank J."/>
            <person name="Almeida P."/>
        </authorList>
    </citation>
    <scope>NUCLEOTIDE SEQUENCE</scope>
    <source>
        <strain evidence="2">78183</strain>
    </source>
</reference>
<protein>
    <submittedName>
        <fullName evidence="2">Uncharacterized protein</fullName>
    </submittedName>
</protein>
<feature type="transmembrane region" description="Helical" evidence="1">
    <location>
        <begin position="53"/>
        <end position="74"/>
    </location>
</feature>